<dbReference type="AlphaFoldDB" id="A0A6M3JA30"/>
<name>A0A6M3JA30_9ZZZZ</name>
<evidence type="ECO:0000313" key="1">
    <source>
        <dbReference type="EMBL" id="QJA66673.1"/>
    </source>
</evidence>
<protein>
    <submittedName>
        <fullName evidence="1">Putative structural protein</fullName>
    </submittedName>
</protein>
<organism evidence="1">
    <name type="scientific">viral metagenome</name>
    <dbReference type="NCBI Taxonomy" id="1070528"/>
    <lineage>
        <taxon>unclassified sequences</taxon>
        <taxon>metagenomes</taxon>
        <taxon>organismal metagenomes</taxon>
    </lineage>
</organism>
<dbReference type="EMBL" id="MT141558">
    <property type="protein sequence ID" value="QJA66673.1"/>
    <property type="molecule type" value="Genomic_DNA"/>
</dbReference>
<gene>
    <name evidence="1" type="ORF">MM415B00340_0057</name>
</gene>
<reference evidence="1" key="1">
    <citation type="submission" date="2020-03" db="EMBL/GenBank/DDBJ databases">
        <title>The deep terrestrial virosphere.</title>
        <authorList>
            <person name="Holmfeldt K."/>
            <person name="Nilsson E."/>
            <person name="Simone D."/>
            <person name="Lopez-Fernandez M."/>
            <person name="Wu X."/>
            <person name="de Brujin I."/>
            <person name="Lundin D."/>
            <person name="Andersson A."/>
            <person name="Bertilsson S."/>
            <person name="Dopson M."/>
        </authorList>
    </citation>
    <scope>NUCLEOTIDE SEQUENCE</scope>
    <source>
        <strain evidence="1">MM415B00340</strain>
    </source>
</reference>
<proteinExistence type="predicted"/>
<sequence length="55" mass="6221">MSAFLGMRGNGDWATDQRPKNWRETILYLYPNGSAPLTAILSKMSSEKVDDPEFN</sequence>
<accession>A0A6M3JA30</accession>